<reference evidence="2" key="1">
    <citation type="journal article" date="2020" name="BMC Genomics">
        <title>Correction to: Identification and distribution of gene clusters required for synthesis of sphingolipid metabolism inhibitors in diverse species of the filamentous fungus Fusarium.</title>
        <authorList>
            <person name="Kim H.S."/>
            <person name="Lohmar J.M."/>
            <person name="Busman M."/>
            <person name="Brown D.W."/>
            <person name="Naumann T.A."/>
            <person name="Divon H.H."/>
            <person name="Lysoe E."/>
            <person name="Uhlig S."/>
            <person name="Proctor R.H."/>
        </authorList>
    </citation>
    <scope>NUCLEOTIDE SEQUENCE [LARGE SCALE GENOMIC DNA]</scope>
    <source>
        <strain evidence="2">NRRL 25331</strain>
    </source>
</reference>
<dbReference type="EMBL" id="JAAQPE010000096">
    <property type="protein sequence ID" value="KAF5686386.1"/>
    <property type="molecule type" value="Genomic_DNA"/>
</dbReference>
<comment type="caution">
    <text evidence="1">The sequence shown here is derived from an EMBL/GenBank/DDBJ whole genome shotgun (WGS) entry which is preliminary data.</text>
</comment>
<sequence length="169" mass="18354">MTILDAKAYGAKGDGKTDGSAGLWDTHTRADGAAGTDPTVKDCPNSENTDDIDRFPEACQNALTALVRCDNYTDEWTIPSYHGVLPRDVDVESVCDEGCARSISDWRLAVDTYCGNATWHDGAAAGVLGFFVSQGIDETCQTYKKTGKYCNDIIYNFTLSESIDKMPTN</sequence>
<evidence type="ECO:0000313" key="2">
    <source>
        <dbReference type="Proteomes" id="UP000572754"/>
    </source>
</evidence>
<dbReference type="AlphaFoldDB" id="A0A8H5X7P7"/>
<name>A0A8H5X7P7_FUSCI</name>
<keyword evidence="2" id="KW-1185">Reference proteome</keyword>
<protein>
    <submittedName>
        <fullName evidence="1">Putative glucan 1,3-beta-glucosidase</fullName>
    </submittedName>
</protein>
<proteinExistence type="predicted"/>
<reference evidence="1 2" key="2">
    <citation type="submission" date="2020-05" db="EMBL/GenBank/DDBJ databases">
        <title>Identification and distribution of gene clusters putatively required for synthesis of sphingolipid metabolism inhibitors in phylogenetically diverse species of the filamentous fungus Fusarium.</title>
        <authorList>
            <person name="Kim H.-S."/>
            <person name="Busman M."/>
            <person name="Brown D.W."/>
            <person name="Divon H."/>
            <person name="Uhlig S."/>
            <person name="Proctor R.H."/>
        </authorList>
    </citation>
    <scope>NUCLEOTIDE SEQUENCE [LARGE SCALE GENOMIC DNA]</scope>
    <source>
        <strain evidence="1 2">NRRL 25331</strain>
    </source>
</reference>
<accession>A0A8H5X7P7</accession>
<organism evidence="1 2">
    <name type="scientific">Fusarium circinatum</name>
    <name type="common">Pitch canker fungus</name>
    <name type="synonym">Gibberella circinata</name>
    <dbReference type="NCBI Taxonomy" id="48490"/>
    <lineage>
        <taxon>Eukaryota</taxon>
        <taxon>Fungi</taxon>
        <taxon>Dikarya</taxon>
        <taxon>Ascomycota</taxon>
        <taxon>Pezizomycotina</taxon>
        <taxon>Sordariomycetes</taxon>
        <taxon>Hypocreomycetidae</taxon>
        <taxon>Hypocreales</taxon>
        <taxon>Nectriaceae</taxon>
        <taxon>Fusarium</taxon>
        <taxon>Fusarium fujikuroi species complex</taxon>
    </lineage>
</organism>
<gene>
    <name evidence="1" type="ORF">FCIRC_2942</name>
</gene>
<dbReference type="Proteomes" id="UP000572754">
    <property type="component" value="Unassembled WGS sequence"/>
</dbReference>
<evidence type="ECO:0000313" key="1">
    <source>
        <dbReference type="EMBL" id="KAF5686386.1"/>
    </source>
</evidence>